<dbReference type="InterPro" id="IPR023193">
    <property type="entry name" value="EPSP_synthase_CS"/>
</dbReference>
<dbReference type="GO" id="GO:0009103">
    <property type="term" value="P:lipopolysaccharide biosynthetic process"/>
    <property type="evidence" value="ECO:0007669"/>
    <property type="project" value="TreeGrafter"/>
</dbReference>
<feature type="transmembrane region" description="Helical" evidence="1">
    <location>
        <begin position="339"/>
        <end position="362"/>
    </location>
</feature>
<reference evidence="4" key="1">
    <citation type="submission" date="2019-03" db="EMBL/GenBank/DDBJ databases">
        <authorList>
            <person name="Danneels B."/>
        </authorList>
    </citation>
    <scope>NUCLEOTIDE SEQUENCE</scope>
</reference>
<dbReference type="SUPFAM" id="SSF52266">
    <property type="entry name" value="SGNH hydrolase"/>
    <property type="match status" value="1"/>
</dbReference>
<feature type="transmembrane region" description="Helical" evidence="1">
    <location>
        <begin position="239"/>
        <end position="260"/>
    </location>
</feature>
<evidence type="ECO:0000259" key="3">
    <source>
        <dbReference type="Pfam" id="PF19040"/>
    </source>
</evidence>
<dbReference type="InterPro" id="IPR043968">
    <property type="entry name" value="SGNH"/>
</dbReference>
<accession>A0A484Q1Q3</accession>
<dbReference type="InterPro" id="IPR002656">
    <property type="entry name" value="Acyl_transf_3_dom"/>
</dbReference>
<dbReference type="GO" id="GO:0016747">
    <property type="term" value="F:acyltransferase activity, transferring groups other than amino-acyl groups"/>
    <property type="evidence" value="ECO:0007669"/>
    <property type="project" value="InterPro"/>
</dbReference>
<dbReference type="AlphaFoldDB" id="A0A484Q1Q3"/>
<dbReference type="PANTHER" id="PTHR23028:SF53">
    <property type="entry name" value="ACYL_TRANSF_3 DOMAIN-CONTAINING PROTEIN"/>
    <property type="match status" value="1"/>
</dbReference>
<keyword evidence="1" id="KW-1133">Transmembrane helix</keyword>
<feature type="transmembrane region" description="Helical" evidence="1">
    <location>
        <begin position="180"/>
        <end position="202"/>
    </location>
</feature>
<dbReference type="EMBL" id="CAADHY010000027">
    <property type="protein sequence ID" value="VFR30789.1"/>
    <property type="molecule type" value="Genomic_DNA"/>
</dbReference>
<keyword evidence="1" id="KW-0472">Membrane</keyword>
<name>A0A484Q1Q3_9ZZZZ</name>
<dbReference type="PANTHER" id="PTHR23028">
    <property type="entry name" value="ACETYLTRANSFERASE"/>
    <property type="match status" value="1"/>
</dbReference>
<dbReference type="GO" id="GO:0016020">
    <property type="term" value="C:membrane"/>
    <property type="evidence" value="ECO:0007669"/>
    <property type="project" value="TreeGrafter"/>
</dbReference>
<feature type="transmembrane region" description="Helical" evidence="1">
    <location>
        <begin position="133"/>
        <end position="149"/>
    </location>
</feature>
<dbReference type="Pfam" id="PF19040">
    <property type="entry name" value="SGNH"/>
    <property type="match status" value="1"/>
</dbReference>
<feature type="transmembrane region" description="Helical" evidence="1">
    <location>
        <begin position="302"/>
        <end position="318"/>
    </location>
</feature>
<evidence type="ECO:0000256" key="1">
    <source>
        <dbReference type="SAM" id="Phobius"/>
    </source>
</evidence>
<organism evidence="4">
    <name type="scientific">plant metagenome</name>
    <dbReference type="NCBI Taxonomy" id="1297885"/>
    <lineage>
        <taxon>unclassified sequences</taxon>
        <taxon>metagenomes</taxon>
        <taxon>organismal metagenomes</taxon>
    </lineage>
</organism>
<keyword evidence="1" id="KW-0812">Transmembrane</keyword>
<feature type="transmembrane region" description="Helical" evidence="1">
    <location>
        <begin position="24"/>
        <end position="42"/>
    </location>
</feature>
<feature type="transmembrane region" description="Helical" evidence="1">
    <location>
        <begin position="272"/>
        <end position="290"/>
    </location>
</feature>
<evidence type="ECO:0000313" key="4">
    <source>
        <dbReference type="EMBL" id="VFR30789.1"/>
    </source>
</evidence>
<sequence>MRAVAVLAVLLFHAFPGVLPGGYAGVDVFFVISGFLITRLINESLLAGRFSLLDFYKKRIRRLFPALLLVLAACCLYGWFALLPSEYAQLGKHTAGGAGFVANLVLWSEAGYFDNAAETKPLLHLWSLGIEEQFYIIWPLVLMLGFRLFGGRTRRWLVAALMTLLIASFLLNIHQTRTDVVAAFYSPLTRAWELLAGALLALMHTTHGPTNRSLNRNASIAGMLLILASYLLLDKQAAFPGWWALLPVTGTALIIASGPPSPEHRRILTHPIAVRIGLISFPLYLWHWPILTFLRFQHDGEPAIPTMILALLASGVLAELTTRYVEQPIRFGQRRRRDIIGLCLAVLAVGTTGIIIFLLHGLPQRMPEDIRSIADYKYEYATDARAGKCWLSGKQAPEDFAPTCFSGQTNGILLWGDSHAARLYPALRAATARGITQLTRDSCPPVLDLGYPTCQQSNTHVLNQVKRLRPRTVILHATWIHYGQGWESDSSEMENLRATIESVKQAGVPELIIIGPSPEWTEPLPKLVYKHWAADTLPRRIPERLSAGLTAGPATVNKALELGLAGTGIRYVSALAELCNSKGCLTHAPGAPKDLLSWDEGHLTTAGATLLLQPLLPLLRNQEQRAAEWETQAGTN</sequence>
<feature type="domain" description="Acyltransferase 3" evidence="2">
    <location>
        <begin position="1"/>
        <end position="301"/>
    </location>
</feature>
<dbReference type="InterPro" id="IPR050879">
    <property type="entry name" value="Acyltransferase_3"/>
</dbReference>
<feature type="transmembrane region" description="Helical" evidence="1">
    <location>
        <begin position="63"/>
        <end position="82"/>
    </location>
</feature>
<gene>
    <name evidence="4" type="ORF">AMP9_4635</name>
</gene>
<feature type="transmembrane region" description="Helical" evidence="1">
    <location>
        <begin position="156"/>
        <end position="174"/>
    </location>
</feature>
<dbReference type="Pfam" id="PF01757">
    <property type="entry name" value="Acyl_transf_3"/>
    <property type="match status" value="1"/>
</dbReference>
<evidence type="ECO:0000259" key="2">
    <source>
        <dbReference type="Pfam" id="PF01757"/>
    </source>
</evidence>
<proteinExistence type="predicted"/>
<protein>
    <submittedName>
        <fullName evidence="4">O-antigen acetylase</fullName>
    </submittedName>
</protein>
<feature type="domain" description="SGNH" evidence="3">
    <location>
        <begin position="399"/>
        <end position="613"/>
    </location>
</feature>
<feature type="transmembrane region" description="Helical" evidence="1">
    <location>
        <begin position="214"/>
        <end position="233"/>
    </location>
</feature>
<dbReference type="PROSITE" id="PS00104">
    <property type="entry name" value="EPSP_SYNTHASE_1"/>
    <property type="match status" value="1"/>
</dbReference>